<feature type="transmembrane region" description="Helical" evidence="6">
    <location>
        <begin position="21"/>
        <end position="43"/>
    </location>
</feature>
<protein>
    <submittedName>
        <fullName evidence="8">GtrA family protein</fullName>
    </submittedName>
</protein>
<organism evidence="8 9">
    <name type="scientific">Nocardioides hankookensis</name>
    <dbReference type="NCBI Taxonomy" id="443157"/>
    <lineage>
        <taxon>Bacteria</taxon>
        <taxon>Bacillati</taxon>
        <taxon>Actinomycetota</taxon>
        <taxon>Actinomycetes</taxon>
        <taxon>Propionibacteriales</taxon>
        <taxon>Nocardioidaceae</taxon>
        <taxon>Nocardioides</taxon>
    </lineage>
</organism>
<feature type="transmembrane region" description="Helical" evidence="6">
    <location>
        <begin position="55"/>
        <end position="77"/>
    </location>
</feature>
<feature type="transmembrane region" description="Helical" evidence="6">
    <location>
        <begin position="89"/>
        <end position="113"/>
    </location>
</feature>
<sequence length="155" mass="16739">MTPTPTRSARVRAMLGEVVRFLAVGGLATVVSFVGFNVLVHGLFIAHAPLHDRPILAFVVVNLAAGLLAYAGMRVYAFRDRNVEASTTGVLRFFTLGALTMLIPALCLWFSRYVLGLTGPVADNVAANVVGLGISAATRFWVFRRFVFTEEPVVA</sequence>
<comment type="subcellular location">
    <subcellularLocation>
        <location evidence="1">Membrane</location>
        <topology evidence="1">Multi-pass membrane protein</topology>
    </subcellularLocation>
</comment>
<dbReference type="InterPro" id="IPR007267">
    <property type="entry name" value="GtrA_DPMS_TM"/>
</dbReference>
<keyword evidence="4 6" id="KW-1133">Transmembrane helix</keyword>
<reference evidence="9" key="1">
    <citation type="journal article" date="2019" name="Int. J. Syst. Evol. Microbiol.">
        <title>The Global Catalogue of Microorganisms (GCM) 10K type strain sequencing project: providing services to taxonomists for standard genome sequencing and annotation.</title>
        <authorList>
            <consortium name="The Broad Institute Genomics Platform"/>
            <consortium name="The Broad Institute Genome Sequencing Center for Infectious Disease"/>
            <person name="Wu L."/>
            <person name="Ma J."/>
        </authorList>
    </citation>
    <scope>NUCLEOTIDE SEQUENCE [LARGE SCALE GENOMIC DNA]</scope>
    <source>
        <strain evidence="9">CCUG 54522</strain>
    </source>
</reference>
<evidence type="ECO:0000256" key="5">
    <source>
        <dbReference type="ARBA" id="ARBA00023136"/>
    </source>
</evidence>
<dbReference type="EMBL" id="JBHSRJ010000001">
    <property type="protein sequence ID" value="MFC6041676.1"/>
    <property type="molecule type" value="Genomic_DNA"/>
</dbReference>
<evidence type="ECO:0000256" key="3">
    <source>
        <dbReference type="ARBA" id="ARBA00022692"/>
    </source>
</evidence>
<evidence type="ECO:0000256" key="4">
    <source>
        <dbReference type="ARBA" id="ARBA00022989"/>
    </source>
</evidence>
<feature type="domain" description="GtrA/DPMS transmembrane" evidence="7">
    <location>
        <begin position="20"/>
        <end position="148"/>
    </location>
</feature>
<keyword evidence="5 6" id="KW-0472">Membrane</keyword>
<evidence type="ECO:0000259" key="7">
    <source>
        <dbReference type="Pfam" id="PF04138"/>
    </source>
</evidence>
<comment type="similarity">
    <text evidence="2">Belongs to the GtrA family.</text>
</comment>
<keyword evidence="9" id="KW-1185">Reference proteome</keyword>
<keyword evidence="3 6" id="KW-0812">Transmembrane</keyword>
<comment type="caution">
    <text evidence="8">The sequence shown here is derived from an EMBL/GenBank/DDBJ whole genome shotgun (WGS) entry which is preliminary data.</text>
</comment>
<accession>A0ABW1LEE5</accession>
<feature type="transmembrane region" description="Helical" evidence="6">
    <location>
        <begin position="125"/>
        <end position="142"/>
    </location>
</feature>
<dbReference type="RefSeq" id="WP_379149527.1">
    <property type="nucleotide sequence ID" value="NZ_JBHSRJ010000001.1"/>
</dbReference>
<dbReference type="PANTHER" id="PTHR38459:SF1">
    <property type="entry name" value="PROPHAGE BACTOPRENOL-LINKED GLUCOSE TRANSLOCASE HOMOLOG"/>
    <property type="match status" value="1"/>
</dbReference>
<evidence type="ECO:0000256" key="1">
    <source>
        <dbReference type="ARBA" id="ARBA00004141"/>
    </source>
</evidence>
<dbReference type="Pfam" id="PF04138">
    <property type="entry name" value="GtrA_DPMS_TM"/>
    <property type="match status" value="1"/>
</dbReference>
<name>A0ABW1LEE5_9ACTN</name>
<dbReference type="Proteomes" id="UP001596135">
    <property type="component" value="Unassembled WGS sequence"/>
</dbReference>
<dbReference type="PANTHER" id="PTHR38459">
    <property type="entry name" value="PROPHAGE BACTOPRENOL-LINKED GLUCOSE TRANSLOCASE HOMOLOG"/>
    <property type="match status" value="1"/>
</dbReference>
<gene>
    <name evidence="8" type="ORF">ACFPYL_01235</name>
</gene>
<evidence type="ECO:0000256" key="2">
    <source>
        <dbReference type="ARBA" id="ARBA00009399"/>
    </source>
</evidence>
<evidence type="ECO:0000313" key="8">
    <source>
        <dbReference type="EMBL" id="MFC6041676.1"/>
    </source>
</evidence>
<evidence type="ECO:0000313" key="9">
    <source>
        <dbReference type="Proteomes" id="UP001596135"/>
    </source>
</evidence>
<proteinExistence type="inferred from homology"/>
<dbReference type="InterPro" id="IPR051401">
    <property type="entry name" value="GtrA_CellWall_Glycosyl"/>
</dbReference>
<evidence type="ECO:0000256" key="6">
    <source>
        <dbReference type="SAM" id="Phobius"/>
    </source>
</evidence>